<feature type="domain" description="RelA/SpoT" evidence="2">
    <location>
        <begin position="45"/>
        <end position="180"/>
    </location>
</feature>
<dbReference type="EMBL" id="AEQN01000014">
    <property type="protein sequence ID" value="EFV02037.1"/>
    <property type="molecule type" value="Genomic_DNA"/>
</dbReference>
<dbReference type="InterPro" id="IPR043519">
    <property type="entry name" value="NT_sf"/>
</dbReference>
<name>E6MFP2_9FIRM</name>
<accession>E6MFP2</accession>
<dbReference type="InterPro" id="IPR007685">
    <property type="entry name" value="RelA_SpoT"/>
</dbReference>
<keyword evidence="4" id="KW-1185">Reference proteome</keyword>
<dbReference type="SMART" id="SM00954">
    <property type="entry name" value="RelA_SpoT"/>
    <property type="match status" value="1"/>
</dbReference>
<dbReference type="SUPFAM" id="SSF81301">
    <property type="entry name" value="Nucleotidyltransferase"/>
    <property type="match status" value="1"/>
</dbReference>
<dbReference type="STRING" id="887929.HMP0721_0803"/>
<comment type="caution">
    <text evidence="3">The sequence shown here is derived from an EMBL/GenBank/DDBJ whole genome shotgun (WGS) entry which is preliminary data.</text>
</comment>
<protein>
    <submittedName>
        <fullName evidence="3">RelA/SpoT domain protein</fullName>
    </submittedName>
</protein>
<evidence type="ECO:0000313" key="4">
    <source>
        <dbReference type="Proteomes" id="UP000004754"/>
    </source>
</evidence>
<dbReference type="Gene3D" id="3.30.460.10">
    <property type="entry name" value="Beta Polymerase, domain 2"/>
    <property type="match status" value="1"/>
</dbReference>
<dbReference type="InterPro" id="IPR052366">
    <property type="entry name" value="GTP_Pyrophosphokinase"/>
</dbReference>
<dbReference type="eggNOG" id="COG2357">
    <property type="taxonomic scope" value="Bacteria"/>
</dbReference>
<dbReference type="Proteomes" id="UP000004754">
    <property type="component" value="Unassembled WGS sequence"/>
</dbReference>
<dbReference type="GO" id="GO:0015970">
    <property type="term" value="P:guanosine tetraphosphate biosynthetic process"/>
    <property type="evidence" value="ECO:0007669"/>
    <property type="project" value="UniProtKB-UniPathway"/>
</dbReference>
<evidence type="ECO:0000313" key="3">
    <source>
        <dbReference type="EMBL" id="EFV02037.1"/>
    </source>
</evidence>
<dbReference type="UniPathway" id="UPA00908">
    <property type="reaction ID" value="UER00884"/>
</dbReference>
<dbReference type="PANTHER" id="PTHR47837">
    <property type="entry name" value="GTP PYROPHOSPHOKINASE YJBM"/>
    <property type="match status" value="1"/>
</dbReference>
<dbReference type="CDD" id="cd05399">
    <property type="entry name" value="NT_Rel-Spo_like"/>
    <property type="match status" value="1"/>
</dbReference>
<dbReference type="HOGENOM" id="CLU_077095_2_0_9"/>
<dbReference type="Pfam" id="PF04607">
    <property type="entry name" value="RelA_SpoT"/>
    <property type="match status" value="1"/>
</dbReference>
<reference evidence="3 4" key="1">
    <citation type="submission" date="2010-12" db="EMBL/GenBank/DDBJ databases">
        <authorList>
            <person name="Muzny D."/>
            <person name="Qin X."/>
            <person name="Deng J."/>
            <person name="Jiang H."/>
            <person name="Liu Y."/>
            <person name="Qu J."/>
            <person name="Song X.-Z."/>
            <person name="Zhang L."/>
            <person name="Thornton R."/>
            <person name="Coyle M."/>
            <person name="Francisco L."/>
            <person name="Jackson L."/>
            <person name="Javaid M."/>
            <person name="Korchina V."/>
            <person name="Kovar C."/>
            <person name="Mata R."/>
            <person name="Mathew T."/>
            <person name="Ngo R."/>
            <person name="Nguyen L."/>
            <person name="Nguyen N."/>
            <person name="Okwuonu G."/>
            <person name="Ongeri F."/>
            <person name="Pham C."/>
            <person name="Simmons D."/>
            <person name="Wilczek-Boney K."/>
            <person name="Hale W."/>
            <person name="Jakkamsetti A."/>
            <person name="Pham P."/>
            <person name="Ruth R."/>
            <person name="San Lucas F."/>
            <person name="Warren J."/>
            <person name="Zhang J."/>
            <person name="Zhao Z."/>
            <person name="Zhou C."/>
            <person name="Zhu D."/>
            <person name="Lee S."/>
            <person name="Bess C."/>
            <person name="Blankenburg K."/>
            <person name="Forbes L."/>
            <person name="Fu Q."/>
            <person name="Gubbala S."/>
            <person name="Hirani K."/>
            <person name="Jayaseelan J.C."/>
            <person name="Lara F."/>
            <person name="Munidasa M."/>
            <person name="Palculict T."/>
            <person name="Patil S."/>
            <person name="Pu L.-L."/>
            <person name="Saada N."/>
            <person name="Tang L."/>
            <person name="Weissenberger G."/>
            <person name="Zhu Y."/>
            <person name="Hemphill L."/>
            <person name="Shang Y."/>
            <person name="Youmans B."/>
            <person name="Ayvaz T."/>
            <person name="Ross M."/>
            <person name="Santibanez J."/>
            <person name="Aqrawi P."/>
            <person name="Gross S."/>
            <person name="Joshi V."/>
            <person name="Fowler G."/>
            <person name="Nazareth L."/>
            <person name="Reid J."/>
            <person name="Worley K."/>
            <person name="Petrosino J."/>
            <person name="Highlander S."/>
            <person name="Gibbs R."/>
        </authorList>
    </citation>
    <scope>NUCLEOTIDE SEQUENCE [LARGE SCALE GENOMIC DNA]</scope>
    <source>
        <strain evidence="3 4">ATCC 23263</strain>
    </source>
</reference>
<dbReference type="AlphaFoldDB" id="E6MFP2"/>
<dbReference type="Gene3D" id="1.10.287.860">
    <property type="entry name" value="Nucleotidyltransferase"/>
    <property type="match status" value="1"/>
</dbReference>
<gene>
    <name evidence="3" type="ORF">HMP0721_0803</name>
</gene>
<dbReference type="OrthoDB" id="9789634at2"/>
<dbReference type="PANTHER" id="PTHR47837:SF2">
    <property type="entry name" value="GTP PYROPHOSPHOKINASE YWAC"/>
    <property type="match status" value="1"/>
</dbReference>
<evidence type="ECO:0000259" key="2">
    <source>
        <dbReference type="SMART" id="SM00954"/>
    </source>
</evidence>
<comment type="pathway">
    <text evidence="1">Purine metabolism; ppGpp biosynthesis; ppGpp from GTP: step 1/2.</text>
</comment>
<dbReference type="RefSeq" id="WP_006598227.1">
    <property type="nucleotide sequence ID" value="NZ_GL622359.1"/>
</dbReference>
<organism evidence="3 4">
    <name type="scientific">Pseudoramibacter alactolyticus ATCC 23263</name>
    <dbReference type="NCBI Taxonomy" id="887929"/>
    <lineage>
        <taxon>Bacteria</taxon>
        <taxon>Bacillati</taxon>
        <taxon>Bacillota</taxon>
        <taxon>Clostridia</taxon>
        <taxon>Eubacteriales</taxon>
        <taxon>Eubacteriaceae</taxon>
        <taxon>Pseudoramibacter</taxon>
    </lineage>
</organism>
<evidence type="ECO:0000256" key="1">
    <source>
        <dbReference type="ARBA" id="ARBA00004976"/>
    </source>
</evidence>
<sequence>MKTQNWQTLLIPYQQAVDELLLKINHLRQQSMQLGENSPIETVTGRVKSISSILEKINKYDYDIGEVEDKIRDIAGIRIICQFIEDIYEVSNMFFDRDGKDLKVVQIKNYLRGEDHSFFQSGQGHPKESGYQSYHMIISYPVISSLGYREVFVEIQIRTLAMNFWSVIEHSLNYKYKGRVPRVIRERLTNTAGTVNRLDNEMAVIRDEILSAQKLFKMKSGTVNDILDNILNLRKLKQETLADAYEQEFQVISAKEDLIQLILLKKELESEVGRIKGDAL</sequence>
<proteinExistence type="predicted"/>